<feature type="compositionally biased region" description="Low complexity" evidence="1">
    <location>
        <begin position="92"/>
        <end position="102"/>
    </location>
</feature>
<accession>A0A2V1DQJ1</accession>
<name>A0A2V1DQJ1_9PLEO</name>
<sequence length="871" mass="99130">MSSFDTQYHQYHQYPYQEAPQINTDYFFEYGSSDVSGSKSPSSLINHTGYSPGPLTGYSPKPLSTPPLSRNASQGPESFPEQAPEQMVYDGSSGSLSNSPTSVRTPDHDSFEFEMLDGEMRDFYQSQSTIMTSTHATQSTIPAMEAPMFAYSNQGMFPSDLQFHQQTQFTMQSRPLQADIPPQSYQTFYGQSYTDQPPRQDPWSGQGPLRNPNIPRSGVVVFDPVTDPYAAFSSMNDTTSWTANNTDPNYLVSPNDPVAPPQDFFSVATQDFLPSQSRQQAQYHMPNHMHIERDNPIQMRLTAASPPPGPQTFVNYNATSPLFTDTYTTEHHPRPTLITSIEMPNSPIPLASSPGGSDSMMSSSYSDQGINNSPHETRFMASTSPIEVARSPARSIPEVTFEISSPEPEGHMPGPIRRSRDQAKNMSRPGGRALGTHLEPKVAKAAHDMRKTVACWHCVLQRDKCGPGDICERCFKRAQRPNADCGLGCSRTKLIELAHYFLPSLVMQIHEDTNLMRFVSQFISQWNNKELVIYMTCSQKNMPHLPVKVYEFSPLGKELLEQIQYRTDPRTQQRIAVVKQSPPLGMVHINYNEEKKYDNYVSDIVDHHIDSFAEICWAEDDNDFAPRLFKLMTRVKLKNEDENKLVREVYRLIVTTYIMSHTLTMVEKYKKRTLQELHSPIPIDQYSDFTSPRMTNRQLKYFFARLQRSILATVLNKLQQIMKSSKGCDKWVAAFICVVGLCMAHEDQQKTVHQVMATRAATENMDMRDAQTQAEFACREIDSRMNFISQIFRYKYNRKCNPLKDPDHEWEKEVGFGDESSALFVRNVAQLVKENTDYLQQRQSISISASNQGKYTARLISQFVLSFWLPQ</sequence>
<evidence type="ECO:0000313" key="3">
    <source>
        <dbReference type="Proteomes" id="UP000244855"/>
    </source>
</evidence>
<dbReference type="OrthoDB" id="4226666at2759"/>
<evidence type="ECO:0000256" key="1">
    <source>
        <dbReference type="SAM" id="MobiDB-lite"/>
    </source>
</evidence>
<feature type="compositionally biased region" description="Polar residues" evidence="1">
    <location>
        <begin position="66"/>
        <end position="76"/>
    </location>
</feature>
<feature type="region of interest" description="Disordered" evidence="1">
    <location>
        <begin position="403"/>
        <end position="435"/>
    </location>
</feature>
<feature type="compositionally biased region" description="Low complexity" evidence="1">
    <location>
        <begin position="32"/>
        <end position="43"/>
    </location>
</feature>
<dbReference type="PANTHER" id="PTHR35392:SF1">
    <property type="entry name" value="ZN(II)2CYS6 TRANSCRIPTION FACTOR (EUROFUNG)"/>
    <property type="match status" value="1"/>
</dbReference>
<dbReference type="STRING" id="97972.A0A2V1DQJ1"/>
<evidence type="ECO:0000313" key="2">
    <source>
        <dbReference type="EMBL" id="PVI00548.1"/>
    </source>
</evidence>
<dbReference type="PANTHER" id="PTHR35392">
    <property type="entry name" value="ZN(II)2CYS6 TRANSCRIPTION FACTOR (EUROFUNG)-RELATED-RELATED"/>
    <property type="match status" value="1"/>
</dbReference>
<protein>
    <submittedName>
        <fullName evidence="2">Uncharacterized protein</fullName>
    </submittedName>
</protein>
<proteinExistence type="predicted"/>
<feature type="region of interest" description="Disordered" evidence="1">
    <location>
        <begin position="186"/>
        <end position="216"/>
    </location>
</feature>
<dbReference type="AlphaFoldDB" id="A0A2V1DQJ1"/>
<reference evidence="2 3" key="1">
    <citation type="journal article" date="2018" name="Sci. Rep.">
        <title>Comparative genomics provides insights into the lifestyle and reveals functional heterogeneity of dark septate endophytic fungi.</title>
        <authorList>
            <person name="Knapp D.G."/>
            <person name="Nemeth J.B."/>
            <person name="Barry K."/>
            <person name="Hainaut M."/>
            <person name="Henrissat B."/>
            <person name="Johnson J."/>
            <person name="Kuo A."/>
            <person name="Lim J.H.P."/>
            <person name="Lipzen A."/>
            <person name="Nolan M."/>
            <person name="Ohm R.A."/>
            <person name="Tamas L."/>
            <person name="Grigoriev I.V."/>
            <person name="Spatafora J.W."/>
            <person name="Nagy L.G."/>
            <person name="Kovacs G.M."/>
        </authorList>
    </citation>
    <scope>NUCLEOTIDE SEQUENCE [LARGE SCALE GENOMIC DNA]</scope>
    <source>
        <strain evidence="2 3">DSE2036</strain>
    </source>
</reference>
<feature type="compositionally biased region" description="Polar residues" evidence="1">
    <location>
        <begin position="186"/>
        <end position="197"/>
    </location>
</feature>
<dbReference type="InterPro" id="IPR052973">
    <property type="entry name" value="Fungal_sec-metab_reg_TF"/>
</dbReference>
<dbReference type="EMBL" id="KZ805371">
    <property type="protein sequence ID" value="PVI00548.1"/>
    <property type="molecule type" value="Genomic_DNA"/>
</dbReference>
<dbReference type="Proteomes" id="UP000244855">
    <property type="component" value="Unassembled WGS sequence"/>
</dbReference>
<organism evidence="2 3">
    <name type="scientific">Periconia macrospinosa</name>
    <dbReference type="NCBI Taxonomy" id="97972"/>
    <lineage>
        <taxon>Eukaryota</taxon>
        <taxon>Fungi</taxon>
        <taxon>Dikarya</taxon>
        <taxon>Ascomycota</taxon>
        <taxon>Pezizomycotina</taxon>
        <taxon>Dothideomycetes</taxon>
        <taxon>Pleosporomycetidae</taxon>
        <taxon>Pleosporales</taxon>
        <taxon>Massarineae</taxon>
        <taxon>Periconiaceae</taxon>
        <taxon>Periconia</taxon>
    </lineage>
</organism>
<gene>
    <name evidence="2" type="ORF">DM02DRAFT_708049</name>
</gene>
<keyword evidence="3" id="KW-1185">Reference proteome</keyword>
<feature type="region of interest" description="Disordered" evidence="1">
    <location>
        <begin position="30"/>
        <end position="105"/>
    </location>
</feature>